<name>A0A0L0FHL4_9EUKA</name>
<dbReference type="GeneID" id="25911729"/>
<feature type="region of interest" description="Disordered" evidence="1">
    <location>
        <begin position="11"/>
        <end position="32"/>
    </location>
</feature>
<protein>
    <submittedName>
        <fullName evidence="2">Uncharacterized protein</fullName>
    </submittedName>
</protein>
<keyword evidence="3" id="KW-1185">Reference proteome</keyword>
<dbReference type="AlphaFoldDB" id="A0A0L0FHL4"/>
<feature type="compositionally biased region" description="Basic and acidic residues" evidence="1">
    <location>
        <begin position="75"/>
        <end position="89"/>
    </location>
</feature>
<dbReference type="EMBL" id="KQ243175">
    <property type="protein sequence ID" value="KNC76269.1"/>
    <property type="molecule type" value="Genomic_DNA"/>
</dbReference>
<accession>A0A0L0FHL4</accession>
<evidence type="ECO:0000256" key="1">
    <source>
        <dbReference type="SAM" id="MobiDB-lite"/>
    </source>
</evidence>
<gene>
    <name evidence="2" type="ORF">SARC_11225</name>
</gene>
<organism evidence="2 3">
    <name type="scientific">Sphaeroforma arctica JP610</name>
    <dbReference type="NCBI Taxonomy" id="667725"/>
    <lineage>
        <taxon>Eukaryota</taxon>
        <taxon>Ichthyosporea</taxon>
        <taxon>Ichthyophonida</taxon>
        <taxon>Sphaeroforma</taxon>
    </lineage>
</organism>
<evidence type="ECO:0000313" key="2">
    <source>
        <dbReference type="EMBL" id="KNC76269.1"/>
    </source>
</evidence>
<evidence type="ECO:0000313" key="3">
    <source>
        <dbReference type="Proteomes" id="UP000054560"/>
    </source>
</evidence>
<feature type="region of interest" description="Disordered" evidence="1">
    <location>
        <begin position="75"/>
        <end position="111"/>
    </location>
</feature>
<sequence>MPFVNALKTIARTPHTSEANTDNTPIQATSEPELSIEEALELVRLPMVCETCTVTLSGVEIPYISMQFPEDRAIGSQYRRESTDQDITKRAMPWTDDSGRYTPGPDLDDDL</sequence>
<dbReference type="RefSeq" id="XP_014150171.1">
    <property type="nucleotide sequence ID" value="XM_014294696.1"/>
</dbReference>
<feature type="compositionally biased region" description="Polar residues" evidence="1">
    <location>
        <begin position="14"/>
        <end position="32"/>
    </location>
</feature>
<reference evidence="2 3" key="1">
    <citation type="submission" date="2011-02" db="EMBL/GenBank/DDBJ databases">
        <title>The Genome Sequence of Sphaeroforma arctica JP610.</title>
        <authorList>
            <consortium name="The Broad Institute Genome Sequencing Platform"/>
            <person name="Russ C."/>
            <person name="Cuomo C."/>
            <person name="Young S.K."/>
            <person name="Zeng Q."/>
            <person name="Gargeya S."/>
            <person name="Alvarado L."/>
            <person name="Berlin A."/>
            <person name="Chapman S.B."/>
            <person name="Chen Z."/>
            <person name="Freedman E."/>
            <person name="Gellesch M."/>
            <person name="Goldberg J."/>
            <person name="Griggs A."/>
            <person name="Gujja S."/>
            <person name="Heilman E."/>
            <person name="Heiman D."/>
            <person name="Howarth C."/>
            <person name="Mehta T."/>
            <person name="Neiman D."/>
            <person name="Pearson M."/>
            <person name="Roberts A."/>
            <person name="Saif S."/>
            <person name="Shea T."/>
            <person name="Shenoy N."/>
            <person name="Sisk P."/>
            <person name="Stolte C."/>
            <person name="Sykes S."/>
            <person name="White J."/>
            <person name="Yandava C."/>
            <person name="Burger G."/>
            <person name="Gray M.W."/>
            <person name="Holland P.W.H."/>
            <person name="King N."/>
            <person name="Lang F.B.F."/>
            <person name="Roger A.J."/>
            <person name="Ruiz-Trillo I."/>
            <person name="Haas B."/>
            <person name="Nusbaum C."/>
            <person name="Birren B."/>
        </authorList>
    </citation>
    <scope>NUCLEOTIDE SEQUENCE [LARGE SCALE GENOMIC DNA]</scope>
    <source>
        <strain evidence="2 3">JP610</strain>
    </source>
</reference>
<dbReference type="Proteomes" id="UP000054560">
    <property type="component" value="Unassembled WGS sequence"/>
</dbReference>
<proteinExistence type="predicted"/>